<geneLocation type="plasmid" evidence="4 7">
    <name>pSA1</name>
</geneLocation>
<dbReference type="EMBL" id="JFYZ01000035">
    <property type="protein sequence ID" value="EZP76603.1"/>
    <property type="molecule type" value="Genomic_DNA"/>
</dbReference>
<organism evidence="5 6">
    <name type="scientific">Novosphingobium resinovorum</name>
    <dbReference type="NCBI Taxonomy" id="158500"/>
    <lineage>
        <taxon>Bacteria</taxon>
        <taxon>Pseudomonadati</taxon>
        <taxon>Pseudomonadota</taxon>
        <taxon>Alphaproteobacteria</taxon>
        <taxon>Sphingomonadales</taxon>
        <taxon>Sphingomonadaceae</taxon>
        <taxon>Novosphingobium</taxon>
    </lineage>
</organism>
<dbReference type="Gene3D" id="3.60.21.10">
    <property type="match status" value="1"/>
</dbReference>
<evidence type="ECO:0000313" key="5">
    <source>
        <dbReference type="EMBL" id="EZP76603.1"/>
    </source>
</evidence>
<sequence>MTMHWFHAALPMAAVLATAASAQETRNPEVSGPFVTSPVMLNTSSASVTVSWLEKGADVTVRQGAEVQSSFPVEVRKTTFTHLKPGTVYTYDAGPAGKGKFKTPPLVGQPFEFLMYAESRNGNVSNTIEQQDKTNGDDIHSQMIATMSKEDPDFVMHLGDAIQTGPDQQEWFDFFRITAPLMRKTNVALVYGNHEANAPLVHDMFNQPKTYYSFNWGTSHFIVLDSEYDRVRLAQAGKSTESEQEKLWQEELTWFKEDLEANKGADNIFVAFHLPVHTATAYKRRDRSFRIQREWVPLIEKYNAIVLNGHEHNYQRAQANGIHYFVTGSAGASLEKVDWPEPGITKKALAAFAYTKFRVDGKHVTMEAFDVHGKKIDEENVR</sequence>
<dbReference type="EMBL" id="CP017076">
    <property type="protein sequence ID" value="AOR79354.1"/>
    <property type="molecule type" value="Genomic_DNA"/>
</dbReference>
<dbReference type="PANTHER" id="PTHR22953">
    <property type="entry name" value="ACID PHOSPHATASE RELATED"/>
    <property type="match status" value="1"/>
</dbReference>
<dbReference type="KEGG" id="nre:BES08_21145"/>
<dbReference type="Proteomes" id="UP000024329">
    <property type="component" value="Unassembled WGS sequence"/>
</dbReference>
<dbReference type="PANTHER" id="PTHR22953:SF153">
    <property type="entry name" value="PURPLE ACID PHOSPHATASE"/>
    <property type="match status" value="1"/>
</dbReference>
<feature type="chain" id="PRO_5014496904" evidence="2">
    <location>
        <begin position="23"/>
        <end position="382"/>
    </location>
</feature>
<name>A0A031JQR5_9SPHN</name>
<dbReference type="SUPFAM" id="SSF56300">
    <property type="entry name" value="Metallo-dependent phosphatases"/>
    <property type="match status" value="1"/>
</dbReference>
<gene>
    <name evidence="4" type="ORF">BES08_21145</name>
    <name evidence="5" type="ORF">BV97_04486</name>
</gene>
<evidence type="ECO:0000313" key="6">
    <source>
        <dbReference type="Proteomes" id="UP000024329"/>
    </source>
</evidence>
<evidence type="ECO:0000313" key="4">
    <source>
        <dbReference type="EMBL" id="AOR79354.1"/>
    </source>
</evidence>
<dbReference type="OrthoDB" id="8421704at2"/>
<evidence type="ECO:0000259" key="3">
    <source>
        <dbReference type="Pfam" id="PF00149"/>
    </source>
</evidence>
<dbReference type="GO" id="GO:0003993">
    <property type="term" value="F:acid phosphatase activity"/>
    <property type="evidence" value="ECO:0007669"/>
    <property type="project" value="InterPro"/>
</dbReference>
<dbReference type="Pfam" id="PF00149">
    <property type="entry name" value="Metallophos"/>
    <property type="match status" value="1"/>
</dbReference>
<dbReference type="InterPro" id="IPR039331">
    <property type="entry name" value="PAPs-like"/>
</dbReference>
<evidence type="ECO:0000313" key="7">
    <source>
        <dbReference type="Proteomes" id="UP000094626"/>
    </source>
</evidence>
<dbReference type="AlphaFoldDB" id="A0A031JQR5"/>
<keyword evidence="1 2" id="KW-0732">Signal</keyword>
<proteinExistence type="predicted"/>
<evidence type="ECO:0000256" key="2">
    <source>
        <dbReference type="SAM" id="SignalP"/>
    </source>
</evidence>
<dbReference type="InterPro" id="IPR004843">
    <property type="entry name" value="Calcineurin-like_PHP"/>
</dbReference>
<dbReference type="InterPro" id="IPR029052">
    <property type="entry name" value="Metallo-depent_PP-like"/>
</dbReference>
<dbReference type="PATRIC" id="fig|158500.4.peg.4559"/>
<reference evidence="7" key="3">
    <citation type="journal article" date="2017" name="J. Biotechnol.">
        <title>Complete genome sequence of Novosphingobium resinovorum SA1, a versatile xenobiotic-degrading bacterium capable of utilizing sulfanilic acid.</title>
        <authorList>
            <person name="Hegedus B."/>
            <person name="Kos P.B."/>
            <person name="Balint B."/>
            <person name="Maroti G."/>
            <person name="Gan H.M."/>
            <person name="Perei K."/>
            <person name="Rakhely G."/>
        </authorList>
    </citation>
    <scope>NUCLEOTIDE SEQUENCE [LARGE SCALE GENOMIC DNA]</scope>
    <source>
        <strain evidence="7">SA1</strain>
    </source>
</reference>
<reference evidence="5 6" key="1">
    <citation type="submission" date="2014-03" db="EMBL/GenBank/DDBJ databases">
        <title>Whole genome sequence of Novosphingobium resinovorum KF1.</title>
        <authorList>
            <person name="Gan H.M."/>
            <person name="Gan H.Y."/>
            <person name="Chew T.H."/>
            <person name="Savka M.A."/>
        </authorList>
    </citation>
    <scope>NUCLEOTIDE SEQUENCE [LARGE SCALE GENOMIC DNA]</scope>
    <source>
        <strain evidence="5 6">KF1</strain>
    </source>
</reference>
<dbReference type="eggNOG" id="COG1409">
    <property type="taxonomic scope" value="Bacteria"/>
</dbReference>
<dbReference type="RefSeq" id="WP_036528844.1">
    <property type="nucleotide sequence ID" value="NZ_CP017076.1"/>
</dbReference>
<evidence type="ECO:0000256" key="1">
    <source>
        <dbReference type="ARBA" id="ARBA00022729"/>
    </source>
</evidence>
<keyword evidence="4" id="KW-0614">Plasmid</keyword>
<dbReference type="Proteomes" id="UP000094626">
    <property type="component" value="Plasmid pSA1"/>
</dbReference>
<feature type="domain" description="Calcineurin-like phosphoesterase" evidence="3">
    <location>
        <begin position="148"/>
        <end position="314"/>
    </location>
</feature>
<feature type="signal peptide" evidence="2">
    <location>
        <begin position="1"/>
        <end position="22"/>
    </location>
</feature>
<keyword evidence="7" id="KW-1185">Reference proteome</keyword>
<reference evidence="4" key="2">
    <citation type="submission" date="2016-08" db="EMBL/GenBank/DDBJ databases">
        <authorList>
            <person name="Seilhamer J.J."/>
        </authorList>
    </citation>
    <scope>NUCLEOTIDE SEQUENCE [LARGE SCALE GENOMIC DNA]</scope>
    <source>
        <strain evidence="4">SA1</strain>
        <plasmid evidence="4">pSA1</plasmid>
    </source>
</reference>
<protein>
    <submittedName>
        <fullName evidence="5">Metallophosphoesterase</fullName>
    </submittedName>
</protein>
<accession>A0A031JQR5</accession>